<keyword evidence="3" id="KW-0134">Cell wall</keyword>
<comment type="caution">
    <text evidence="11">The sequence shown here is derived from an EMBL/GenBank/DDBJ whole genome shotgun (WGS) entry which is preliminary data.</text>
</comment>
<feature type="compositionally biased region" description="Pro residues" evidence="10">
    <location>
        <begin position="316"/>
        <end position="335"/>
    </location>
</feature>
<comment type="similarity">
    <text evidence="2 9">Belongs to the glycosyl hydrolase 28 family.</text>
</comment>
<dbReference type="GO" id="GO:0005975">
    <property type="term" value="P:carbohydrate metabolic process"/>
    <property type="evidence" value="ECO:0007669"/>
    <property type="project" value="InterPro"/>
</dbReference>
<dbReference type="OrthoDB" id="187139at2759"/>
<protein>
    <recommendedName>
        <fullName evidence="13">Polygalacturonase</fullName>
    </recommendedName>
</protein>
<keyword evidence="5 9" id="KW-0378">Hydrolase</keyword>
<dbReference type="InterPro" id="IPR006626">
    <property type="entry name" value="PbH1"/>
</dbReference>
<evidence type="ECO:0000256" key="1">
    <source>
        <dbReference type="ARBA" id="ARBA00004191"/>
    </source>
</evidence>
<evidence type="ECO:0000256" key="3">
    <source>
        <dbReference type="ARBA" id="ARBA00022512"/>
    </source>
</evidence>
<dbReference type="PRINTS" id="PR01217">
    <property type="entry name" value="PRICHEXTENSN"/>
</dbReference>
<reference evidence="11 12" key="1">
    <citation type="submission" date="2019-11" db="EMBL/GenBank/DDBJ databases">
        <title>Whole genome sequence of Oryza granulata.</title>
        <authorList>
            <person name="Li W."/>
        </authorList>
    </citation>
    <scope>NUCLEOTIDE SEQUENCE [LARGE SCALE GENOMIC DNA]</scope>
    <source>
        <strain evidence="12">cv. Menghai</strain>
        <tissue evidence="11">Leaf</tissue>
    </source>
</reference>
<proteinExistence type="inferred from homology"/>
<keyword evidence="7" id="KW-0961">Cell wall biogenesis/degradation</keyword>
<feature type="compositionally biased region" description="Pro residues" evidence="10">
    <location>
        <begin position="109"/>
        <end position="123"/>
    </location>
</feature>
<feature type="active site" evidence="8">
    <location>
        <position position="599"/>
    </location>
</feature>
<feature type="compositionally biased region" description="Pro residues" evidence="10">
    <location>
        <begin position="211"/>
        <end position="221"/>
    </location>
</feature>
<dbReference type="EMBL" id="SPHZ02000008">
    <property type="protein sequence ID" value="KAF0901758.1"/>
    <property type="molecule type" value="Genomic_DNA"/>
</dbReference>
<feature type="compositionally biased region" description="Pro residues" evidence="10">
    <location>
        <begin position="145"/>
        <end position="158"/>
    </location>
</feature>
<accession>A0A6G1CMR3</accession>
<keyword evidence="4" id="KW-0964">Secreted</keyword>
<dbReference type="SUPFAM" id="SSF51126">
    <property type="entry name" value="Pectin lyase-like"/>
    <property type="match status" value="1"/>
</dbReference>
<feature type="compositionally biased region" description="Pro residues" evidence="10">
    <location>
        <begin position="177"/>
        <end position="204"/>
    </location>
</feature>
<feature type="non-terminal residue" evidence="11">
    <location>
        <position position="687"/>
    </location>
</feature>
<evidence type="ECO:0000256" key="9">
    <source>
        <dbReference type="RuleBase" id="RU361169"/>
    </source>
</evidence>
<evidence type="ECO:0000256" key="2">
    <source>
        <dbReference type="ARBA" id="ARBA00008834"/>
    </source>
</evidence>
<evidence type="ECO:0000256" key="4">
    <source>
        <dbReference type="ARBA" id="ARBA00022525"/>
    </source>
</evidence>
<keyword evidence="6 9" id="KW-0326">Glycosidase</keyword>
<name>A0A6G1CMR3_9ORYZ</name>
<feature type="compositionally biased region" description="Basic residues" evidence="10">
    <location>
        <begin position="19"/>
        <end position="32"/>
    </location>
</feature>
<evidence type="ECO:0000256" key="6">
    <source>
        <dbReference type="ARBA" id="ARBA00023295"/>
    </source>
</evidence>
<dbReference type="Gene3D" id="2.160.20.10">
    <property type="entry name" value="Single-stranded right-handed beta-helix, Pectin lyase-like"/>
    <property type="match status" value="1"/>
</dbReference>
<feature type="compositionally biased region" description="Basic and acidic residues" evidence="10">
    <location>
        <begin position="70"/>
        <end position="80"/>
    </location>
</feature>
<dbReference type="Pfam" id="PF00295">
    <property type="entry name" value="Glyco_hydro_28"/>
    <property type="match status" value="1"/>
</dbReference>
<evidence type="ECO:0000256" key="8">
    <source>
        <dbReference type="PROSITE-ProRule" id="PRU10052"/>
    </source>
</evidence>
<evidence type="ECO:0000256" key="10">
    <source>
        <dbReference type="SAM" id="MobiDB-lite"/>
    </source>
</evidence>
<evidence type="ECO:0008006" key="13">
    <source>
        <dbReference type="Google" id="ProtNLM"/>
    </source>
</evidence>
<evidence type="ECO:0000256" key="7">
    <source>
        <dbReference type="ARBA" id="ARBA00023316"/>
    </source>
</evidence>
<feature type="compositionally biased region" description="Pro residues" evidence="10">
    <location>
        <begin position="263"/>
        <end position="280"/>
    </location>
</feature>
<dbReference type="InterPro" id="IPR012334">
    <property type="entry name" value="Pectin_lyas_fold"/>
</dbReference>
<feature type="compositionally biased region" description="Low complexity" evidence="10">
    <location>
        <begin position="336"/>
        <end position="366"/>
    </location>
</feature>
<evidence type="ECO:0000313" key="12">
    <source>
        <dbReference type="Proteomes" id="UP000479710"/>
    </source>
</evidence>
<dbReference type="Proteomes" id="UP000479710">
    <property type="component" value="Unassembled WGS sequence"/>
</dbReference>
<dbReference type="AlphaFoldDB" id="A0A6G1CMR3"/>
<comment type="subcellular location">
    <subcellularLocation>
        <location evidence="1">Secreted</location>
        <location evidence="1">Cell wall</location>
    </subcellularLocation>
</comment>
<dbReference type="PROSITE" id="PS00502">
    <property type="entry name" value="POLYGALACTURONASE"/>
    <property type="match status" value="1"/>
</dbReference>
<dbReference type="InterPro" id="IPR011050">
    <property type="entry name" value="Pectin_lyase_fold/virulence"/>
</dbReference>
<feature type="region of interest" description="Disordered" evidence="10">
    <location>
        <begin position="19"/>
        <end position="366"/>
    </location>
</feature>
<feature type="compositionally biased region" description="Low complexity" evidence="10">
    <location>
        <begin position="295"/>
        <end position="315"/>
    </location>
</feature>
<keyword evidence="12" id="KW-1185">Reference proteome</keyword>
<evidence type="ECO:0000256" key="5">
    <source>
        <dbReference type="ARBA" id="ARBA00022801"/>
    </source>
</evidence>
<dbReference type="InterPro" id="IPR000743">
    <property type="entry name" value="Glyco_hydro_28"/>
</dbReference>
<feature type="compositionally biased region" description="Low complexity" evidence="10">
    <location>
        <begin position="246"/>
        <end position="262"/>
    </location>
</feature>
<dbReference type="GO" id="GO:0004650">
    <property type="term" value="F:polygalacturonase activity"/>
    <property type="evidence" value="ECO:0007669"/>
    <property type="project" value="InterPro"/>
</dbReference>
<evidence type="ECO:0000313" key="11">
    <source>
        <dbReference type="EMBL" id="KAF0901758.1"/>
    </source>
</evidence>
<dbReference type="PANTHER" id="PTHR31375">
    <property type="match status" value="1"/>
</dbReference>
<organism evidence="11 12">
    <name type="scientific">Oryza meyeriana var. granulata</name>
    <dbReference type="NCBI Taxonomy" id="110450"/>
    <lineage>
        <taxon>Eukaryota</taxon>
        <taxon>Viridiplantae</taxon>
        <taxon>Streptophyta</taxon>
        <taxon>Embryophyta</taxon>
        <taxon>Tracheophyta</taxon>
        <taxon>Spermatophyta</taxon>
        <taxon>Magnoliopsida</taxon>
        <taxon>Liliopsida</taxon>
        <taxon>Poales</taxon>
        <taxon>Poaceae</taxon>
        <taxon>BOP clade</taxon>
        <taxon>Oryzoideae</taxon>
        <taxon>Oryzeae</taxon>
        <taxon>Oryzinae</taxon>
        <taxon>Oryza</taxon>
        <taxon>Oryza meyeriana</taxon>
    </lineage>
</organism>
<sequence length="687" mass="71380">MVLVLCTYLPSTEARLHYHRRHRRAHQGHHRATTNGGSHISQPPAALSPDFDGGESPAEPPGLPPGVEDTPPRRSPREKPCPTLQPPLKTPELSPVGAPRWRARAKPPSLSPAMPPSPSPSPAKAPSHGKTPSIPPAERTALSPTKPPVISPARPPLLSPAKAPCHHHHAKALSLPPAKPPVVLPEQPPRHSPSKPPAHAPAKPPTALRPAIPPGALPKPPSVATAQPPRPLAPATPLGHAPAKPPAALRPAIPPASTKSPSSFPPAKPPRIAPAKPPAHAPVKSSTALRPAIPPAAAKSPSFTPAKPLAHAPAEAPAPPHPAIPPVAATPPALPPSTTKAKAPSPLPQAAPSLKNSSSPPPCSSSSSSNVFDVRAFGASGNVSCADGDTRAFREAWKAACSAESATLLVPSDSVFTITSTIFAGPCKPGLTFQIDGVLMPPDGPVSWPAADSRRQWIVFYRADGMTLTGKGTIEGNGEDWWNLPCKPHRGPNGSTFPGPCDSPALIRFLASSDVTVQGLRIENSPQFHLKFDGCSRVLVDGLVVSSPAFSPNTDGVHVENTTSVQILNSRISNGDDCVSIGGGCSGVRVENVTCVHGHGISIGSLGARGARACVSNVTVRNARVVDSDNGVRIKTWQGGAGSVSAVVFDAVQMVNVKSCILIDHSQGKPQGITYWKKHLQNFIQKP</sequence>
<dbReference type="SMART" id="SM00710">
    <property type="entry name" value="PbH1"/>
    <property type="match status" value="4"/>
</dbReference>
<dbReference type="GO" id="GO:0071555">
    <property type="term" value="P:cell wall organization"/>
    <property type="evidence" value="ECO:0007669"/>
    <property type="project" value="UniProtKB-KW"/>
</dbReference>
<gene>
    <name evidence="11" type="ORF">E2562_006224</name>
</gene>